<evidence type="ECO:0000256" key="1">
    <source>
        <dbReference type="ARBA" id="ARBA00022664"/>
    </source>
</evidence>
<dbReference type="SUPFAM" id="SSF57756">
    <property type="entry name" value="Retrovirus zinc finger-like domains"/>
    <property type="match status" value="1"/>
</dbReference>
<evidence type="ECO:0000259" key="3">
    <source>
        <dbReference type="PROSITE" id="PS50158"/>
    </source>
</evidence>
<dbReference type="SMART" id="SM00343">
    <property type="entry name" value="ZnF_C2HC"/>
    <property type="match status" value="1"/>
</dbReference>
<dbReference type="InParanoid" id="A0A165MIM0"/>
<dbReference type="AlphaFoldDB" id="A0A165MIM0"/>
<feature type="domain" description="CCHC-type" evidence="3">
    <location>
        <begin position="118"/>
        <end position="133"/>
    </location>
</feature>
<dbReference type="Pfam" id="PF00098">
    <property type="entry name" value="zf-CCHC"/>
    <property type="match status" value="1"/>
</dbReference>
<evidence type="ECO:0000313" key="4">
    <source>
        <dbReference type="EMBL" id="KZT18376.1"/>
    </source>
</evidence>
<dbReference type="STRING" id="1314782.A0A165MIM0"/>
<dbReference type="InterPro" id="IPR001878">
    <property type="entry name" value="Znf_CCHC"/>
</dbReference>
<evidence type="ECO:0000256" key="2">
    <source>
        <dbReference type="PROSITE-ProRule" id="PRU00047"/>
    </source>
</evidence>
<accession>A0A165MIM0</accession>
<keyword evidence="2" id="KW-0863">Zinc-finger</keyword>
<keyword evidence="5" id="KW-1185">Reference proteome</keyword>
<evidence type="ECO:0000313" key="5">
    <source>
        <dbReference type="Proteomes" id="UP000076761"/>
    </source>
</evidence>
<dbReference type="Proteomes" id="UP000076761">
    <property type="component" value="Unassembled WGS sequence"/>
</dbReference>
<dbReference type="PROSITE" id="PS50158">
    <property type="entry name" value="ZF_CCHC"/>
    <property type="match status" value="1"/>
</dbReference>
<keyword evidence="2" id="KW-0862">Zinc</keyword>
<dbReference type="Gene3D" id="4.10.60.10">
    <property type="entry name" value="Zinc finger, CCHC-type"/>
    <property type="match status" value="1"/>
</dbReference>
<dbReference type="InterPro" id="IPR036875">
    <property type="entry name" value="Znf_CCHC_sf"/>
</dbReference>
<keyword evidence="2" id="KW-0479">Metal-binding</keyword>
<sequence length="191" mass="21130">MTFADRLAYFVRPLPFDVAREVRREKPKNVEDMYFAAREYSRLLSLDNAAPTAKIKHSANHIFPQSTSSFAYPPRVVAPPPTAPIAPAASDEPTDPDAMDLDVMVLTRTSLPNNAGPRCYNCNRVGHISRDCRAPRRAQSTHPAARSQQLEANIFEVDTSSRTAADEMQALAELFHGTKTIEDLEEGEGST</sequence>
<protein>
    <recommendedName>
        <fullName evidence="3">CCHC-type domain-containing protein</fullName>
    </recommendedName>
</protein>
<proteinExistence type="predicted"/>
<reference evidence="4 5" key="1">
    <citation type="journal article" date="2016" name="Mol. Biol. Evol.">
        <title>Comparative Genomics of Early-Diverging Mushroom-Forming Fungi Provides Insights into the Origins of Lignocellulose Decay Capabilities.</title>
        <authorList>
            <person name="Nagy L.G."/>
            <person name="Riley R."/>
            <person name="Tritt A."/>
            <person name="Adam C."/>
            <person name="Daum C."/>
            <person name="Floudas D."/>
            <person name="Sun H."/>
            <person name="Yadav J.S."/>
            <person name="Pangilinan J."/>
            <person name="Larsson K.H."/>
            <person name="Matsuura K."/>
            <person name="Barry K."/>
            <person name="Labutti K."/>
            <person name="Kuo R."/>
            <person name="Ohm R.A."/>
            <person name="Bhattacharya S.S."/>
            <person name="Shirouzu T."/>
            <person name="Yoshinaga Y."/>
            <person name="Martin F.M."/>
            <person name="Grigoriev I.V."/>
            <person name="Hibbett D.S."/>
        </authorList>
    </citation>
    <scope>NUCLEOTIDE SEQUENCE [LARGE SCALE GENOMIC DNA]</scope>
    <source>
        <strain evidence="4 5">HHB14362 ss-1</strain>
    </source>
</reference>
<name>A0A165MIM0_9AGAM</name>
<dbReference type="GO" id="GO:0006397">
    <property type="term" value="P:mRNA processing"/>
    <property type="evidence" value="ECO:0007669"/>
    <property type="project" value="UniProtKB-KW"/>
</dbReference>
<dbReference type="EMBL" id="KV425685">
    <property type="protein sequence ID" value="KZT18376.1"/>
    <property type="molecule type" value="Genomic_DNA"/>
</dbReference>
<dbReference type="GO" id="GO:0008270">
    <property type="term" value="F:zinc ion binding"/>
    <property type="evidence" value="ECO:0007669"/>
    <property type="project" value="UniProtKB-KW"/>
</dbReference>
<dbReference type="OrthoDB" id="2527451at2759"/>
<organism evidence="4 5">
    <name type="scientific">Neolentinus lepideus HHB14362 ss-1</name>
    <dbReference type="NCBI Taxonomy" id="1314782"/>
    <lineage>
        <taxon>Eukaryota</taxon>
        <taxon>Fungi</taxon>
        <taxon>Dikarya</taxon>
        <taxon>Basidiomycota</taxon>
        <taxon>Agaricomycotina</taxon>
        <taxon>Agaricomycetes</taxon>
        <taxon>Gloeophyllales</taxon>
        <taxon>Gloeophyllaceae</taxon>
        <taxon>Neolentinus</taxon>
    </lineage>
</organism>
<dbReference type="GO" id="GO:0003676">
    <property type="term" value="F:nucleic acid binding"/>
    <property type="evidence" value="ECO:0007669"/>
    <property type="project" value="InterPro"/>
</dbReference>
<gene>
    <name evidence="4" type="ORF">NEOLEDRAFT_1143446</name>
</gene>
<keyword evidence="1" id="KW-0507">mRNA processing</keyword>